<dbReference type="PROSITE" id="PS51257">
    <property type="entry name" value="PROKAR_LIPOPROTEIN"/>
    <property type="match status" value="1"/>
</dbReference>
<evidence type="ECO:0000256" key="9">
    <source>
        <dbReference type="ARBA" id="ARBA00023136"/>
    </source>
</evidence>
<evidence type="ECO:0000256" key="4">
    <source>
        <dbReference type="ARBA" id="ARBA00022452"/>
    </source>
</evidence>
<accession>A0ABR6XI42</accession>
<organism evidence="13 14">
    <name type="scientific">Undibacterium aquatile</name>
    <dbReference type="NCBI Taxonomy" id="1537398"/>
    <lineage>
        <taxon>Bacteria</taxon>
        <taxon>Pseudomonadati</taxon>
        <taxon>Pseudomonadota</taxon>
        <taxon>Betaproteobacteria</taxon>
        <taxon>Burkholderiales</taxon>
        <taxon>Oxalobacteraceae</taxon>
        <taxon>Undibacterium</taxon>
    </lineage>
</organism>
<dbReference type="Pfam" id="PF13609">
    <property type="entry name" value="Porin_4"/>
    <property type="match status" value="1"/>
</dbReference>
<keyword evidence="3" id="KW-0813">Transport</keyword>
<keyword evidence="14" id="KW-1185">Reference proteome</keyword>
<sequence>MQKVVLTRNTLAAALAIACTAPTAFATEINNFVSIYGFINGQIESVEAKGGATPYERRGRISDGNSRIGFTGNVEVNSDIKGIWQIEGGLNNFEQAGTNDNGQTATLESRNTFVGLQSEKFGRFVIGNSDSVYRSLVGSGSALGGNMGMTVHGVDVFNNTSAQLTGNQDSIFSRGESRMKNSAHYLSPELFGFQAGVSYGFDEARASRSDRSRYSLALKYQYEGLAIGVAYDRQNNTGIDSMMLQRGYGVILNAQEGLSTSYAKAVISYTLPTKTTVGFGYERSSLGNSQFINPSVGSIYTGNRDKTLKQDAVILTLAQDYGDASFLFGYGKLNGLKGINSFAEDDFQSKQLSLAATYKLNKFLTPYIYLTRINNNAQSSTNLGQSSLRSNNLGTSTAFFAPGNSPRAIGVGLLARF</sequence>
<comment type="subunit">
    <text evidence="2">Homotrimer.</text>
</comment>
<dbReference type="InterPro" id="IPR050298">
    <property type="entry name" value="Gram-neg_bact_OMP"/>
</dbReference>
<dbReference type="InterPro" id="IPR023614">
    <property type="entry name" value="Porin_dom_sf"/>
</dbReference>
<keyword evidence="6 11" id="KW-0732">Signal</keyword>
<evidence type="ECO:0000256" key="2">
    <source>
        <dbReference type="ARBA" id="ARBA00011233"/>
    </source>
</evidence>
<keyword evidence="5" id="KW-0812">Transmembrane</keyword>
<dbReference type="SUPFAM" id="SSF56935">
    <property type="entry name" value="Porins"/>
    <property type="match status" value="1"/>
</dbReference>
<proteinExistence type="predicted"/>
<dbReference type="CDD" id="cd00342">
    <property type="entry name" value="gram_neg_porins"/>
    <property type="match status" value="1"/>
</dbReference>
<dbReference type="Gene3D" id="2.40.160.10">
    <property type="entry name" value="Porin"/>
    <property type="match status" value="1"/>
</dbReference>
<evidence type="ECO:0000256" key="8">
    <source>
        <dbReference type="ARBA" id="ARBA00023114"/>
    </source>
</evidence>
<evidence type="ECO:0000256" key="5">
    <source>
        <dbReference type="ARBA" id="ARBA00022692"/>
    </source>
</evidence>
<keyword evidence="9" id="KW-0472">Membrane</keyword>
<dbReference type="EMBL" id="JACOFT010000004">
    <property type="protein sequence ID" value="MBC3812290.1"/>
    <property type="molecule type" value="Genomic_DNA"/>
</dbReference>
<name>A0ABR6XI42_9BURK</name>
<dbReference type="Proteomes" id="UP000637632">
    <property type="component" value="Unassembled WGS sequence"/>
</dbReference>
<keyword evidence="8" id="KW-0626">Porin</keyword>
<evidence type="ECO:0000256" key="3">
    <source>
        <dbReference type="ARBA" id="ARBA00022448"/>
    </source>
</evidence>
<keyword evidence="10" id="KW-0998">Cell outer membrane</keyword>
<dbReference type="RefSeq" id="WP_190479955.1">
    <property type="nucleotide sequence ID" value="NZ_JACOFT010000004.1"/>
</dbReference>
<evidence type="ECO:0000259" key="12">
    <source>
        <dbReference type="Pfam" id="PF13609"/>
    </source>
</evidence>
<keyword evidence="7" id="KW-0406">Ion transport</keyword>
<dbReference type="InterPro" id="IPR033900">
    <property type="entry name" value="Gram_neg_porin_domain"/>
</dbReference>
<feature type="signal peptide" evidence="11">
    <location>
        <begin position="1"/>
        <end position="26"/>
    </location>
</feature>
<evidence type="ECO:0000313" key="13">
    <source>
        <dbReference type="EMBL" id="MBC3812290.1"/>
    </source>
</evidence>
<evidence type="ECO:0000256" key="11">
    <source>
        <dbReference type="SAM" id="SignalP"/>
    </source>
</evidence>
<dbReference type="PANTHER" id="PTHR34501:SF9">
    <property type="entry name" value="MAJOR OUTER MEMBRANE PROTEIN P.IA"/>
    <property type="match status" value="1"/>
</dbReference>
<gene>
    <name evidence="13" type="ORF">H8K26_12640</name>
</gene>
<evidence type="ECO:0000256" key="10">
    <source>
        <dbReference type="ARBA" id="ARBA00023237"/>
    </source>
</evidence>
<reference evidence="13 14" key="1">
    <citation type="submission" date="2020-08" db="EMBL/GenBank/DDBJ databases">
        <title>Novel species isolated from subtropical streams in China.</title>
        <authorList>
            <person name="Lu H."/>
        </authorList>
    </citation>
    <scope>NUCLEOTIDE SEQUENCE [LARGE SCALE GENOMIC DNA]</scope>
    <source>
        <strain evidence="13 14">CCTCC AB 2015119</strain>
    </source>
</reference>
<protein>
    <submittedName>
        <fullName evidence="13">Porin</fullName>
    </submittedName>
</protein>
<evidence type="ECO:0000313" key="14">
    <source>
        <dbReference type="Proteomes" id="UP000637632"/>
    </source>
</evidence>
<comment type="caution">
    <text evidence="13">The sequence shown here is derived from an EMBL/GenBank/DDBJ whole genome shotgun (WGS) entry which is preliminary data.</text>
</comment>
<dbReference type="PANTHER" id="PTHR34501">
    <property type="entry name" value="PROTEIN YDDL-RELATED"/>
    <property type="match status" value="1"/>
</dbReference>
<evidence type="ECO:0000256" key="7">
    <source>
        <dbReference type="ARBA" id="ARBA00023065"/>
    </source>
</evidence>
<evidence type="ECO:0000256" key="6">
    <source>
        <dbReference type="ARBA" id="ARBA00022729"/>
    </source>
</evidence>
<evidence type="ECO:0000256" key="1">
    <source>
        <dbReference type="ARBA" id="ARBA00004571"/>
    </source>
</evidence>
<feature type="chain" id="PRO_5046383006" evidence="11">
    <location>
        <begin position="27"/>
        <end position="417"/>
    </location>
</feature>
<comment type="subcellular location">
    <subcellularLocation>
        <location evidence="1">Cell outer membrane</location>
        <topology evidence="1">Multi-pass membrane protein</topology>
    </subcellularLocation>
</comment>
<keyword evidence="4" id="KW-1134">Transmembrane beta strand</keyword>
<feature type="domain" description="Porin" evidence="12">
    <location>
        <begin position="13"/>
        <end position="377"/>
    </location>
</feature>